<dbReference type="PANTHER" id="PTHR43179">
    <property type="entry name" value="RHAMNOSYLTRANSFERASE WBBL"/>
    <property type="match status" value="1"/>
</dbReference>
<feature type="transmembrane region" description="Helical" evidence="1">
    <location>
        <begin position="313"/>
        <end position="330"/>
    </location>
</feature>
<dbReference type="Pfam" id="PF13632">
    <property type="entry name" value="Glyco_trans_2_3"/>
    <property type="match status" value="1"/>
</dbReference>
<feature type="transmembrane region" description="Helical" evidence="1">
    <location>
        <begin position="832"/>
        <end position="850"/>
    </location>
</feature>
<keyword evidence="4" id="KW-0808">Transferase</keyword>
<dbReference type="EMBL" id="RZOA01000001">
    <property type="protein sequence ID" value="KAA8824726.1"/>
    <property type="molecule type" value="Genomic_DNA"/>
</dbReference>
<reference evidence="5 6" key="1">
    <citation type="journal article" date="2019" name="Syst. Appl. Microbiol.">
        <title>Characterization of Bifidobacterium species in feaces of the Egyptian fruit bat: Description of B. vespertilionis sp. nov. and B. rousetti sp. nov.</title>
        <authorList>
            <person name="Modesto M."/>
            <person name="Satti M."/>
            <person name="Watanabe K."/>
            <person name="Puglisi E."/>
            <person name="Morelli L."/>
            <person name="Huang C.-H."/>
            <person name="Liou J.-S."/>
            <person name="Miyashita M."/>
            <person name="Tamura T."/>
            <person name="Saito S."/>
            <person name="Mori K."/>
            <person name="Huang L."/>
            <person name="Sciavilla P."/>
            <person name="Sandri C."/>
            <person name="Spiezio C."/>
            <person name="Vitali F."/>
            <person name="Cavalieri D."/>
            <person name="Perpetuini G."/>
            <person name="Tofalo R."/>
            <person name="Bonetti A."/>
            <person name="Arita M."/>
            <person name="Mattarelli P."/>
        </authorList>
    </citation>
    <scope>NUCLEOTIDE SEQUENCE [LARGE SCALE GENOMIC DNA]</scope>
    <source>
        <strain evidence="3 6">RST16</strain>
        <strain evidence="4 5">RST8</strain>
    </source>
</reference>
<evidence type="ECO:0000313" key="5">
    <source>
        <dbReference type="Proteomes" id="UP000345527"/>
    </source>
</evidence>
<comment type="caution">
    <text evidence="4">The sequence shown here is derived from an EMBL/GenBank/DDBJ whole genome shotgun (WGS) entry which is preliminary data.</text>
</comment>
<feature type="transmembrane region" description="Helical" evidence="1">
    <location>
        <begin position="1022"/>
        <end position="1040"/>
    </location>
</feature>
<dbReference type="Proteomes" id="UP000345527">
    <property type="component" value="Unassembled WGS sequence"/>
</dbReference>
<name>A0A5J5E6R3_9BIFI</name>
<feature type="transmembrane region" description="Helical" evidence="1">
    <location>
        <begin position="770"/>
        <end position="793"/>
    </location>
</feature>
<keyword evidence="1" id="KW-0812">Transmembrane</keyword>
<evidence type="ECO:0000259" key="2">
    <source>
        <dbReference type="Pfam" id="PF13632"/>
    </source>
</evidence>
<evidence type="ECO:0000256" key="1">
    <source>
        <dbReference type="SAM" id="Phobius"/>
    </source>
</evidence>
<dbReference type="AlphaFoldDB" id="A0A5J5E6R3"/>
<keyword evidence="1" id="KW-0472">Membrane</keyword>
<accession>A0A5J5E6R3</accession>
<feature type="transmembrane region" description="Helical" evidence="1">
    <location>
        <begin position="740"/>
        <end position="758"/>
    </location>
</feature>
<dbReference type="GO" id="GO:0016740">
    <property type="term" value="F:transferase activity"/>
    <property type="evidence" value="ECO:0007669"/>
    <property type="project" value="UniProtKB-KW"/>
</dbReference>
<dbReference type="PANTHER" id="PTHR43179:SF7">
    <property type="entry name" value="RHAMNOSYLTRANSFERASE WBBL"/>
    <property type="match status" value="1"/>
</dbReference>
<dbReference type="RefSeq" id="WP_150353049.1">
    <property type="nucleotide sequence ID" value="NZ_RZNZ01000003.1"/>
</dbReference>
<feature type="transmembrane region" description="Helical" evidence="1">
    <location>
        <begin position="610"/>
        <end position="625"/>
    </location>
</feature>
<dbReference type="EMBL" id="RZNZ01000003">
    <property type="protein sequence ID" value="KAA8821646.1"/>
    <property type="molecule type" value="Genomic_DNA"/>
</dbReference>
<evidence type="ECO:0000313" key="6">
    <source>
        <dbReference type="Proteomes" id="UP000374630"/>
    </source>
</evidence>
<keyword evidence="1" id="KW-1133">Transmembrane helix</keyword>
<protein>
    <submittedName>
        <fullName evidence="4">Glycosyltransferase family 2 protein</fullName>
    </submittedName>
</protein>
<feature type="transmembrane region" description="Helical" evidence="1">
    <location>
        <begin position="707"/>
        <end position="728"/>
    </location>
</feature>
<proteinExistence type="predicted"/>
<dbReference type="OrthoDB" id="3734530at2"/>
<dbReference type="SUPFAM" id="SSF53448">
    <property type="entry name" value="Nucleotide-diphospho-sugar transferases"/>
    <property type="match status" value="1"/>
</dbReference>
<feature type="transmembrane region" description="Helical" evidence="1">
    <location>
        <begin position="532"/>
        <end position="550"/>
    </location>
</feature>
<evidence type="ECO:0000313" key="3">
    <source>
        <dbReference type="EMBL" id="KAA8821646.1"/>
    </source>
</evidence>
<evidence type="ECO:0000313" key="4">
    <source>
        <dbReference type="EMBL" id="KAA8824726.1"/>
    </source>
</evidence>
<dbReference type="Proteomes" id="UP000374630">
    <property type="component" value="Unassembled WGS sequence"/>
</dbReference>
<feature type="domain" description="Glycosyltransferase 2-like" evidence="2">
    <location>
        <begin position="135"/>
        <end position="322"/>
    </location>
</feature>
<sequence>MTFETSPDVSVQQILTNALAARPRGVRQDVDETVAAIVTVESDRRYLAATIGALLAGRMLPGVIVVADCSGDTPNPVYSTMEVVRPGSGRVDHFPDVATVQVQLVPVESASSFGDAVGKSLRYARLSERTECLWLLHDDSRPKDEGCLETLVEAHRNVPTASVIGAKQVGWDGVALHNVGYYAAPHHHVASLVVDGEPDQEQYDGRQDVFAVSLAGALVSLETWKALGGTDGWFTSLGESKDFCRRVCLSGGRVIVVPKAVIAHRRARLDGIRTRVGDPVDGDDAANTYPARILAAQRYAATGRHRVVWPLDWLWLLIAAFGRFFILLFGKKPYEAFCELALPWRALAGLPRAFRARGRVSRQTTTAIGKLGVLVANRQQMARWRERTRAFESQRFVTLLSPLAKAHLTRQWRVRATWAAVMALALAVGMIILRWDVLRGLFAGGVLASPQLLPTGASFRQLIDAATIPYTYALGTGVAGPPTPFLLVLAGVSVLTGGHVAAAMALIYLMAAPLSALSFWALAGVFTRSNPVRVVCGVLWGVLAGAMGLYHSGNLAMLVVMIFLPAAFAFTFRATAMYLTEDPIRPVPSVQRAALASLCFIPVVDAEPQMLLPLVLVFLAFLILVRRHRPTLLLIPVPAAFTLAPTLVNVAHRAVEGQWRELFADVMLPSSDLTGEPAALSLADVTARSMGLESAAGWEGITDPTRMVAALAVACALVLAVVSVIALFMPSSLRMSRMMWVVMVAGAALSLTSTRVAVGLDADGAVAGSALPGFAMMMMGVISCVCQVAGAAVKRFNPLAGMPMSRRLAGGEANHANVTTVHAASLPRVGRMLLTLLLVCCAGIWGVLGVQRTVADGGVSATSASLPMVAVDYLEQDPSHRILAISAQSSATVDFTVMRTERGDIVDASPAAWAMRVSGRQDDATNAMAKAAAQLLANGDTDAIQTLSGLGLGGVFVVPASGDVTNDQAYDALVSNLTASEGTQNVVSNPTGTYFRLTVSDVASQGVNLDGEAHARANTWRWVWLWSVGVIVVLYCLVAIPSIRRREQEQA</sequence>
<feature type="transmembrane region" description="Helical" evidence="1">
    <location>
        <begin position="416"/>
        <end position="435"/>
    </location>
</feature>
<keyword evidence="6" id="KW-1185">Reference proteome</keyword>
<gene>
    <name evidence="4" type="ORF">EM848_00490</name>
    <name evidence="3" type="ORF">EMO90_03195</name>
</gene>
<dbReference type="InterPro" id="IPR001173">
    <property type="entry name" value="Glyco_trans_2-like"/>
</dbReference>
<dbReference type="InterPro" id="IPR029044">
    <property type="entry name" value="Nucleotide-diphossugar_trans"/>
</dbReference>
<feature type="transmembrane region" description="Helical" evidence="1">
    <location>
        <begin position="632"/>
        <end position="652"/>
    </location>
</feature>
<organism evidence="4 5">
    <name type="scientific">Bifidobacterium vespertilionis</name>
    <dbReference type="NCBI Taxonomy" id="2562524"/>
    <lineage>
        <taxon>Bacteria</taxon>
        <taxon>Bacillati</taxon>
        <taxon>Actinomycetota</taxon>
        <taxon>Actinomycetes</taxon>
        <taxon>Bifidobacteriales</taxon>
        <taxon>Bifidobacteriaceae</taxon>
        <taxon>Bifidobacterium</taxon>
    </lineage>
</organism>
<feature type="transmembrane region" description="Helical" evidence="1">
    <location>
        <begin position="556"/>
        <end position="575"/>
    </location>
</feature>
<dbReference type="Gene3D" id="3.90.550.10">
    <property type="entry name" value="Spore Coat Polysaccharide Biosynthesis Protein SpsA, Chain A"/>
    <property type="match status" value="1"/>
</dbReference>